<comment type="caution">
    <text evidence="4">The sequence shown here is derived from an EMBL/GenBank/DDBJ whole genome shotgun (WGS) entry which is preliminary data.</text>
</comment>
<dbReference type="Proteomes" id="UP001204524">
    <property type="component" value="Unassembled WGS sequence"/>
</dbReference>
<protein>
    <submittedName>
        <fullName evidence="4">Glycosyltransferase family 2 protein</fullName>
    </submittedName>
</protein>
<sequence length="268" mass="28699">MSGRRVLIIVPAWNEQDSIGGTIAEIRECVPDADLLVIDDGSLDLTAQRAQAAGASVCSLPFNLGVGGAMRTGYRYALRNGYDAAVQIDADGQHDPRYLARLLTELGSADVVIGARFATPDDPYKVRGPRRWAMVLLARVLSRLAHTRLTDVTSGFRVSNRRAISVFATHYPAEYLGDTVESLVIAARAGCTITQVPVTMRARVAGRASHSPVKAAVYLCRAIVALVLALVRDWPAQLEEGSTAEDVEGGLPPGVHPGAAPQHQEVRP</sequence>
<dbReference type="InterPro" id="IPR029044">
    <property type="entry name" value="Nucleotide-diphossugar_trans"/>
</dbReference>
<keyword evidence="5" id="KW-1185">Reference proteome</keyword>
<dbReference type="PANTHER" id="PTHR48090:SF7">
    <property type="entry name" value="RFBJ PROTEIN"/>
    <property type="match status" value="1"/>
</dbReference>
<dbReference type="InterPro" id="IPR001173">
    <property type="entry name" value="Glyco_trans_2-like"/>
</dbReference>
<gene>
    <name evidence="4" type="ORF">NCI01_12090</name>
</gene>
<dbReference type="PANTHER" id="PTHR48090">
    <property type="entry name" value="UNDECAPRENYL-PHOSPHATE 4-DEOXY-4-FORMAMIDO-L-ARABINOSE TRANSFERASE-RELATED"/>
    <property type="match status" value="1"/>
</dbReference>
<organism evidence="4 5">
    <name type="scientific">Nocardioides pinisoli</name>
    <dbReference type="NCBI Taxonomy" id="2950279"/>
    <lineage>
        <taxon>Bacteria</taxon>
        <taxon>Bacillati</taxon>
        <taxon>Actinomycetota</taxon>
        <taxon>Actinomycetes</taxon>
        <taxon>Propionibacteriales</taxon>
        <taxon>Nocardioidaceae</taxon>
        <taxon>Nocardioides</taxon>
    </lineage>
</organism>
<evidence type="ECO:0000313" key="5">
    <source>
        <dbReference type="Proteomes" id="UP001204524"/>
    </source>
</evidence>
<reference evidence="4 5" key="1">
    <citation type="submission" date="2022-06" db="EMBL/GenBank/DDBJ databases">
        <authorList>
            <person name="So Y."/>
        </authorList>
    </citation>
    <scope>NUCLEOTIDE SEQUENCE [LARGE SCALE GENOMIC DNA]</scope>
    <source>
        <strain evidence="4 5">STR3</strain>
    </source>
</reference>
<comment type="similarity">
    <text evidence="1">Belongs to the glycosyltransferase 2 family.</text>
</comment>
<evidence type="ECO:0000256" key="1">
    <source>
        <dbReference type="ARBA" id="ARBA00006739"/>
    </source>
</evidence>
<dbReference type="EMBL" id="JANARS010000005">
    <property type="protein sequence ID" value="MCP3422539.1"/>
    <property type="molecule type" value="Genomic_DNA"/>
</dbReference>
<accession>A0ABT1KXP8</accession>
<evidence type="ECO:0000256" key="2">
    <source>
        <dbReference type="SAM" id="MobiDB-lite"/>
    </source>
</evidence>
<feature type="region of interest" description="Disordered" evidence="2">
    <location>
        <begin position="242"/>
        <end position="268"/>
    </location>
</feature>
<name>A0ABT1KXP8_9ACTN</name>
<dbReference type="InterPro" id="IPR050256">
    <property type="entry name" value="Glycosyltransferase_2"/>
</dbReference>
<proteinExistence type="inferred from homology"/>
<evidence type="ECO:0000259" key="3">
    <source>
        <dbReference type="Pfam" id="PF00535"/>
    </source>
</evidence>
<dbReference type="Pfam" id="PF00535">
    <property type="entry name" value="Glycos_transf_2"/>
    <property type="match status" value="1"/>
</dbReference>
<evidence type="ECO:0000313" key="4">
    <source>
        <dbReference type="EMBL" id="MCP3422539.1"/>
    </source>
</evidence>
<dbReference type="Gene3D" id="3.90.550.10">
    <property type="entry name" value="Spore Coat Polysaccharide Biosynthesis Protein SpsA, Chain A"/>
    <property type="match status" value="1"/>
</dbReference>
<dbReference type="CDD" id="cd04179">
    <property type="entry name" value="DPM_DPG-synthase_like"/>
    <property type="match status" value="1"/>
</dbReference>
<dbReference type="SUPFAM" id="SSF53448">
    <property type="entry name" value="Nucleotide-diphospho-sugar transferases"/>
    <property type="match status" value="1"/>
</dbReference>
<feature type="domain" description="Glycosyltransferase 2-like" evidence="3">
    <location>
        <begin position="8"/>
        <end position="164"/>
    </location>
</feature>
<dbReference type="RefSeq" id="WP_254181742.1">
    <property type="nucleotide sequence ID" value="NZ_JANARS010000005.1"/>
</dbReference>